<dbReference type="EMBL" id="CAEY01000638">
    <property type="status" value="NOT_ANNOTATED_CDS"/>
    <property type="molecule type" value="Genomic_DNA"/>
</dbReference>
<dbReference type="AlphaFoldDB" id="T1KW76"/>
<evidence type="ECO:0000256" key="1">
    <source>
        <dbReference type="SAM" id="Phobius"/>
    </source>
</evidence>
<dbReference type="Proteomes" id="UP000015104">
    <property type="component" value="Unassembled WGS sequence"/>
</dbReference>
<keyword evidence="1" id="KW-0472">Membrane</keyword>
<keyword evidence="1" id="KW-1133">Transmembrane helix</keyword>
<evidence type="ECO:0000313" key="3">
    <source>
        <dbReference type="Proteomes" id="UP000015104"/>
    </source>
</evidence>
<keyword evidence="1" id="KW-0812">Transmembrane</keyword>
<keyword evidence="3" id="KW-1185">Reference proteome</keyword>
<reference evidence="3" key="1">
    <citation type="submission" date="2011-08" db="EMBL/GenBank/DDBJ databases">
        <authorList>
            <person name="Rombauts S."/>
        </authorList>
    </citation>
    <scope>NUCLEOTIDE SEQUENCE</scope>
    <source>
        <strain evidence="3">London</strain>
    </source>
</reference>
<dbReference type="HOGENOM" id="CLU_2925556_0_0_1"/>
<proteinExistence type="predicted"/>
<organism evidence="2 3">
    <name type="scientific">Tetranychus urticae</name>
    <name type="common">Two-spotted spider mite</name>
    <dbReference type="NCBI Taxonomy" id="32264"/>
    <lineage>
        <taxon>Eukaryota</taxon>
        <taxon>Metazoa</taxon>
        <taxon>Ecdysozoa</taxon>
        <taxon>Arthropoda</taxon>
        <taxon>Chelicerata</taxon>
        <taxon>Arachnida</taxon>
        <taxon>Acari</taxon>
        <taxon>Acariformes</taxon>
        <taxon>Trombidiformes</taxon>
        <taxon>Prostigmata</taxon>
        <taxon>Eleutherengona</taxon>
        <taxon>Raphignathae</taxon>
        <taxon>Tetranychoidea</taxon>
        <taxon>Tetranychidae</taxon>
        <taxon>Tetranychus</taxon>
    </lineage>
</organism>
<feature type="transmembrane region" description="Helical" evidence="1">
    <location>
        <begin position="51"/>
        <end position="77"/>
    </location>
</feature>
<name>T1KW76_TETUR</name>
<accession>T1KW76</accession>
<reference evidence="2" key="2">
    <citation type="submission" date="2015-06" db="UniProtKB">
        <authorList>
            <consortium name="EnsemblMetazoa"/>
        </authorList>
    </citation>
    <scope>IDENTIFICATION</scope>
</reference>
<dbReference type="EnsemblMetazoa" id="tetur24g00640.1">
    <property type="protein sequence ID" value="tetur24g00640.1"/>
    <property type="gene ID" value="tetur24g00640"/>
</dbReference>
<sequence>MLPDFSLLVINTDYLKSKFGILKCSIIVLSMLSIILMSTKHSEIRCYSDAVMFLYVVNWIHFYTLNVMLLCCLFSSTTVALLSTSHLDHVFHGIASLLFVISALWSVSFLSDTSLTAYKIAAVILGTFRLFY</sequence>
<feature type="transmembrane region" description="Helical" evidence="1">
    <location>
        <begin position="89"/>
        <end position="110"/>
    </location>
</feature>
<evidence type="ECO:0000313" key="2">
    <source>
        <dbReference type="EnsemblMetazoa" id="tetur24g00640.1"/>
    </source>
</evidence>
<protein>
    <submittedName>
        <fullName evidence="2">Uncharacterized protein</fullName>
    </submittedName>
</protein>
<feature type="transmembrane region" description="Helical" evidence="1">
    <location>
        <begin position="20"/>
        <end position="39"/>
    </location>
</feature>